<keyword evidence="4" id="KW-0963">Cytoplasm</keyword>
<dbReference type="InterPro" id="IPR058240">
    <property type="entry name" value="rSAM_sf"/>
</dbReference>
<evidence type="ECO:0000256" key="8">
    <source>
        <dbReference type="ARBA" id="ARBA00022723"/>
    </source>
</evidence>
<sequence length="516" mass="55492">MAPPDAATADIAPPQVSHDHGPSSPPAAAATADMQRPKYSIMDTAALAQVLTEHRIKLHPHVENIQRHYILHGMPLSVAEIDWSRIANLPKAVGPLLAAHFGLVTTVTQTNRSADGYTTKLLVKLPSGSLVETVIMRYDRHQRDVDGDDTASIVSTTQGKPRTTVCLSSQVGCKMGCSFCATGTMGFTANLTAAEIIEQLVHAHRVQHVDHVVFMGMGEPGQNIPAVFAAIQTMTNRRILGLAPRNICVSTVGVLPLMHQLLDECPGVNLALSLHAPTQEIRNEIVPSAKVYPLDALMAAVDAYIARNKRILIEYILIKDVNCSVPAAHELGKLLAPRARGVIVNLIPYNPTETGRQYVPPTHDDVAEFETICRQEYGLRTTVRRTMGQDIDGACGQLVVKEQRKGRAAKKLTAAAAAAAAAASPSSCSDRPAVDVEDLAVAPAAAPDTFERKIGRVIKRRSSPGRDDTPAAADDAARDGDSGKDFVRDWLPVGLAALAGVLVTRVVWKLATRRRR</sequence>
<reference evidence="14 15" key="1">
    <citation type="submission" date="2009-11" db="EMBL/GenBank/DDBJ databases">
        <title>Annotation of Allomyces macrogynus ATCC 38327.</title>
        <authorList>
            <consortium name="The Broad Institute Genome Sequencing Platform"/>
            <person name="Russ C."/>
            <person name="Cuomo C."/>
            <person name="Burger G."/>
            <person name="Gray M.W."/>
            <person name="Holland P.W.H."/>
            <person name="King N."/>
            <person name="Lang F.B.F."/>
            <person name="Roger A.J."/>
            <person name="Ruiz-Trillo I."/>
            <person name="Young S.K."/>
            <person name="Zeng Q."/>
            <person name="Gargeya S."/>
            <person name="Fitzgerald M."/>
            <person name="Haas B."/>
            <person name="Abouelleil A."/>
            <person name="Alvarado L."/>
            <person name="Arachchi H.M."/>
            <person name="Berlin A."/>
            <person name="Chapman S.B."/>
            <person name="Gearin G."/>
            <person name="Goldberg J."/>
            <person name="Griggs A."/>
            <person name="Gujja S."/>
            <person name="Hansen M."/>
            <person name="Heiman D."/>
            <person name="Howarth C."/>
            <person name="Larimer J."/>
            <person name="Lui A."/>
            <person name="MacDonald P.J.P."/>
            <person name="McCowen C."/>
            <person name="Montmayeur A."/>
            <person name="Murphy C."/>
            <person name="Neiman D."/>
            <person name="Pearson M."/>
            <person name="Priest M."/>
            <person name="Roberts A."/>
            <person name="Saif S."/>
            <person name="Shea T."/>
            <person name="Sisk P."/>
            <person name="Stolte C."/>
            <person name="Sykes S."/>
            <person name="Wortman J."/>
            <person name="Nusbaum C."/>
            <person name="Birren B."/>
        </authorList>
    </citation>
    <scope>NUCLEOTIDE SEQUENCE [LARGE SCALE GENOMIC DNA]</scope>
    <source>
        <strain evidence="14 15">ATCC 38327</strain>
    </source>
</reference>
<dbReference type="Proteomes" id="UP000054350">
    <property type="component" value="Unassembled WGS sequence"/>
</dbReference>
<dbReference type="GO" id="GO:0030488">
    <property type="term" value="P:tRNA methylation"/>
    <property type="evidence" value="ECO:0007669"/>
    <property type="project" value="TreeGrafter"/>
</dbReference>
<evidence type="ECO:0000256" key="10">
    <source>
        <dbReference type="ARBA" id="ARBA00023014"/>
    </source>
</evidence>
<keyword evidence="7" id="KW-0949">S-adenosyl-L-methionine</keyword>
<feature type="transmembrane region" description="Helical" evidence="12">
    <location>
        <begin position="490"/>
        <end position="508"/>
    </location>
</feature>
<keyword evidence="5 14" id="KW-0489">Methyltransferase</keyword>
<feature type="domain" description="Radical SAM core" evidence="13">
    <location>
        <begin position="159"/>
        <end position="390"/>
    </location>
</feature>
<evidence type="ECO:0000256" key="6">
    <source>
        <dbReference type="ARBA" id="ARBA00022679"/>
    </source>
</evidence>
<dbReference type="CDD" id="cd01335">
    <property type="entry name" value="Radical_SAM"/>
    <property type="match status" value="1"/>
</dbReference>
<keyword evidence="10" id="KW-0411">Iron-sulfur</keyword>
<dbReference type="InterPro" id="IPR007197">
    <property type="entry name" value="rSAM"/>
</dbReference>
<keyword evidence="12" id="KW-1133">Transmembrane helix</keyword>
<dbReference type="STRING" id="578462.A0A0L0S5P8"/>
<evidence type="ECO:0000259" key="13">
    <source>
        <dbReference type="PROSITE" id="PS51918"/>
    </source>
</evidence>
<proteinExistence type="predicted"/>
<dbReference type="GO" id="GO:0070475">
    <property type="term" value="P:rRNA base methylation"/>
    <property type="evidence" value="ECO:0007669"/>
    <property type="project" value="TreeGrafter"/>
</dbReference>
<feature type="region of interest" description="Disordered" evidence="11">
    <location>
        <begin position="461"/>
        <end position="481"/>
    </location>
</feature>
<accession>A0A0L0S5P8</accession>
<dbReference type="SFLD" id="SFLDS00029">
    <property type="entry name" value="Radical_SAM"/>
    <property type="match status" value="1"/>
</dbReference>
<evidence type="ECO:0000313" key="14">
    <source>
        <dbReference type="EMBL" id="KNE57780.1"/>
    </source>
</evidence>
<keyword evidence="12" id="KW-0812">Transmembrane</keyword>
<dbReference type="Pfam" id="PF04055">
    <property type="entry name" value="Radical_SAM"/>
    <property type="match status" value="1"/>
</dbReference>
<keyword evidence="9" id="KW-0408">Iron</keyword>
<dbReference type="PROSITE" id="PS51918">
    <property type="entry name" value="RADICAL_SAM"/>
    <property type="match status" value="1"/>
</dbReference>
<dbReference type="eggNOG" id="ENOG502QQ98">
    <property type="taxonomic scope" value="Eukaryota"/>
</dbReference>
<dbReference type="VEuPathDB" id="FungiDB:AMAG_04632"/>
<dbReference type="GO" id="GO:0046872">
    <property type="term" value="F:metal ion binding"/>
    <property type="evidence" value="ECO:0007669"/>
    <property type="project" value="UniProtKB-KW"/>
</dbReference>
<dbReference type="Gene3D" id="3.20.20.70">
    <property type="entry name" value="Aldolase class I"/>
    <property type="match status" value="1"/>
</dbReference>
<dbReference type="GO" id="GO:0005737">
    <property type="term" value="C:cytoplasm"/>
    <property type="evidence" value="ECO:0007669"/>
    <property type="project" value="UniProtKB-SubCell"/>
</dbReference>
<comment type="cofactor">
    <cofactor evidence="1">
        <name>[4Fe-4S] cluster</name>
        <dbReference type="ChEBI" id="CHEBI:49883"/>
    </cofactor>
</comment>
<dbReference type="EMBL" id="GG745332">
    <property type="protein sequence ID" value="KNE57780.1"/>
    <property type="molecule type" value="Genomic_DNA"/>
</dbReference>
<name>A0A0L0S5P8_ALLM3</name>
<evidence type="ECO:0000256" key="5">
    <source>
        <dbReference type="ARBA" id="ARBA00022603"/>
    </source>
</evidence>
<comment type="subcellular location">
    <subcellularLocation>
        <location evidence="2">Cytoplasm</location>
    </subcellularLocation>
</comment>
<evidence type="ECO:0000256" key="12">
    <source>
        <dbReference type="SAM" id="Phobius"/>
    </source>
</evidence>
<dbReference type="AlphaFoldDB" id="A0A0L0S5P8"/>
<dbReference type="InterPro" id="IPR040072">
    <property type="entry name" value="Methyltransferase_A"/>
</dbReference>
<keyword evidence="6 14" id="KW-0808">Transferase</keyword>
<keyword evidence="8" id="KW-0479">Metal-binding</keyword>
<organism evidence="14 15">
    <name type="scientific">Allomyces macrogynus (strain ATCC 38327)</name>
    <name type="common">Allomyces javanicus var. macrogynus</name>
    <dbReference type="NCBI Taxonomy" id="578462"/>
    <lineage>
        <taxon>Eukaryota</taxon>
        <taxon>Fungi</taxon>
        <taxon>Fungi incertae sedis</taxon>
        <taxon>Blastocladiomycota</taxon>
        <taxon>Blastocladiomycetes</taxon>
        <taxon>Blastocladiales</taxon>
        <taxon>Blastocladiaceae</taxon>
        <taxon>Allomyces</taxon>
    </lineage>
</organism>
<evidence type="ECO:0000256" key="1">
    <source>
        <dbReference type="ARBA" id="ARBA00001966"/>
    </source>
</evidence>
<dbReference type="GO" id="GO:0051539">
    <property type="term" value="F:4 iron, 4 sulfur cluster binding"/>
    <property type="evidence" value="ECO:0007669"/>
    <property type="project" value="UniProtKB-KW"/>
</dbReference>
<dbReference type="InterPro" id="IPR004383">
    <property type="entry name" value="rRNA_lsu_MTrfase_RlmN/Cfr"/>
</dbReference>
<dbReference type="SUPFAM" id="SSF102114">
    <property type="entry name" value="Radical SAM enzymes"/>
    <property type="match status" value="1"/>
</dbReference>
<evidence type="ECO:0000256" key="4">
    <source>
        <dbReference type="ARBA" id="ARBA00022490"/>
    </source>
</evidence>
<evidence type="ECO:0000256" key="2">
    <source>
        <dbReference type="ARBA" id="ARBA00004496"/>
    </source>
</evidence>
<keyword evidence="3" id="KW-0004">4Fe-4S</keyword>
<dbReference type="FunFam" id="3.20.20.70:FF:000164">
    <property type="entry name" value="23S rRNA methyltransferase"/>
    <property type="match status" value="1"/>
</dbReference>
<evidence type="ECO:0000256" key="7">
    <source>
        <dbReference type="ARBA" id="ARBA00022691"/>
    </source>
</evidence>
<feature type="region of interest" description="Disordered" evidence="11">
    <location>
        <begin position="1"/>
        <end position="34"/>
    </location>
</feature>
<dbReference type="SFLD" id="SFLDG01062">
    <property type="entry name" value="methyltransferase_(Class_A)"/>
    <property type="match status" value="1"/>
</dbReference>
<evidence type="ECO:0000256" key="9">
    <source>
        <dbReference type="ARBA" id="ARBA00023004"/>
    </source>
</evidence>
<dbReference type="PANTHER" id="PTHR30544:SF8">
    <property type="entry name" value="RADICAL SAM SUPERFAMILY PROTEIN"/>
    <property type="match status" value="1"/>
</dbReference>
<feature type="compositionally biased region" description="Basic and acidic residues" evidence="11">
    <location>
        <begin position="464"/>
        <end position="481"/>
    </location>
</feature>
<keyword evidence="12" id="KW-0472">Membrane</keyword>
<keyword evidence="15" id="KW-1185">Reference proteome</keyword>
<dbReference type="SFLD" id="SFLDF00275">
    <property type="entry name" value="adenosine_C2_methyltransferase"/>
    <property type="match status" value="1"/>
</dbReference>
<dbReference type="GO" id="GO:0008173">
    <property type="term" value="F:RNA methyltransferase activity"/>
    <property type="evidence" value="ECO:0007669"/>
    <property type="project" value="InterPro"/>
</dbReference>
<evidence type="ECO:0000256" key="3">
    <source>
        <dbReference type="ARBA" id="ARBA00022485"/>
    </source>
</evidence>
<evidence type="ECO:0000313" key="15">
    <source>
        <dbReference type="Proteomes" id="UP000054350"/>
    </source>
</evidence>
<dbReference type="OrthoDB" id="538249at2759"/>
<reference evidence="15" key="2">
    <citation type="submission" date="2009-11" db="EMBL/GenBank/DDBJ databases">
        <title>The Genome Sequence of Allomyces macrogynus strain ATCC 38327.</title>
        <authorList>
            <consortium name="The Broad Institute Genome Sequencing Platform"/>
            <person name="Russ C."/>
            <person name="Cuomo C."/>
            <person name="Shea T."/>
            <person name="Young S.K."/>
            <person name="Zeng Q."/>
            <person name="Koehrsen M."/>
            <person name="Haas B."/>
            <person name="Borodovsky M."/>
            <person name="Guigo R."/>
            <person name="Alvarado L."/>
            <person name="Berlin A."/>
            <person name="Borenstein D."/>
            <person name="Chen Z."/>
            <person name="Engels R."/>
            <person name="Freedman E."/>
            <person name="Gellesch M."/>
            <person name="Goldberg J."/>
            <person name="Griggs A."/>
            <person name="Gujja S."/>
            <person name="Heiman D."/>
            <person name="Hepburn T."/>
            <person name="Howarth C."/>
            <person name="Jen D."/>
            <person name="Larson L."/>
            <person name="Lewis B."/>
            <person name="Mehta T."/>
            <person name="Park D."/>
            <person name="Pearson M."/>
            <person name="Roberts A."/>
            <person name="Saif S."/>
            <person name="Shenoy N."/>
            <person name="Sisk P."/>
            <person name="Stolte C."/>
            <person name="Sykes S."/>
            <person name="Walk T."/>
            <person name="White J."/>
            <person name="Yandava C."/>
            <person name="Burger G."/>
            <person name="Gray M.W."/>
            <person name="Holland P.W.H."/>
            <person name="King N."/>
            <person name="Lang F.B.F."/>
            <person name="Roger A.J."/>
            <person name="Ruiz-Trillo I."/>
            <person name="Lander E."/>
            <person name="Nusbaum C."/>
        </authorList>
    </citation>
    <scope>NUCLEOTIDE SEQUENCE [LARGE SCALE GENOMIC DNA]</scope>
    <source>
        <strain evidence="15">ATCC 38327</strain>
    </source>
</reference>
<protein>
    <submittedName>
        <fullName evidence="14">23S rRNA methyltransferase</fullName>
    </submittedName>
</protein>
<dbReference type="PANTHER" id="PTHR30544">
    <property type="entry name" value="23S RRNA METHYLTRANSFERASE"/>
    <property type="match status" value="1"/>
</dbReference>
<feature type="compositionally biased region" description="Low complexity" evidence="11">
    <location>
        <begin position="1"/>
        <end position="14"/>
    </location>
</feature>
<dbReference type="InterPro" id="IPR013785">
    <property type="entry name" value="Aldolase_TIM"/>
</dbReference>
<gene>
    <name evidence="14" type="ORF">AMAG_04632</name>
</gene>
<evidence type="ECO:0000256" key="11">
    <source>
        <dbReference type="SAM" id="MobiDB-lite"/>
    </source>
</evidence>